<dbReference type="InterPro" id="IPR001111">
    <property type="entry name" value="TGF-b_propeptide"/>
</dbReference>
<name>T1ESZ2_HELRO</name>
<protein>
    <recommendedName>
        <fullName evidence="1">TGF-beta propeptide domain-containing protein</fullName>
    </recommendedName>
</protein>
<dbReference type="RefSeq" id="XP_009023051.1">
    <property type="nucleotide sequence ID" value="XM_009024803.1"/>
</dbReference>
<dbReference type="InParanoid" id="T1ESZ2"/>
<accession>T1ESZ2</accession>
<dbReference type="CTD" id="20199692"/>
<reference evidence="3" key="3">
    <citation type="submission" date="2015-06" db="UniProtKB">
        <authorList>
            <consortium name="EnsemblMetazoa"/>
        </authorList>
    </citation>
    <scope>IDENTIFICATION</scope>
</reference>
<dbReference type="EMBL" id="AMQM01001134">
    <property type="status" value="NOT_ANNOTATED_CDS"/>
    <property type="molecule type" value="Genomic_DNA"/>
</dbReference>
<evidence type="ECO:0000313" key="3">
    <source>
        <dbReference type="EnsemblMetazoa" id="HelroP162658"/>
    </source>
</evidence>
<gene>
    <name evidence="3" type="primary">20199692</name>
    <name evidence="2" type="ORF">HELRODRAFT_162658</name>
</gene>
<evidence type="ECO:0000313" key="4">
    <source>
        <dbReference type="Proteomes" id="UP000015101"/>
    </source>
</evidence>
<dbReference type="KEGG" id="hro:HELRODRAFT_162658"/>
<dbReference type="EnsemblMetazoa" id="HelroT162658">
    <property type="protein sequence ID" value="HelroP162658"/>
    <property type="gene ID" value="HelroG162658"/>
</dbReference>
<evidence type="ECO:0000313" key="2">
    <source>
        <dbReference type="EMBL" id="ESN99165.1"/>
    </source>
</evidence>
<feature type="domain" description="TGF-beta propeptide" evidence="1">
    <location>
        <begin position="70"/>
        <end position="136"/>
    </location>
</feature>
<organism evidence="3 4">
    <name type="scientific">Helobdella robusta</name>
    <name type="common">Californian leech</name>
    <dbReference type="NCBI Taxonomy" id="6412"/>
    <lineage>
        <taxon>Eukaryota</taxon>
        <taxon>Metazoa</taxon>
        <taxon>Spiralia</taxon>
        <taxon>Lophotrochozoa</taxon>
        <taxon>Annelida</taxon>
        <taxon>Clitellata</taxon>
        <taxon>Hirudinea</taxon>
        <taxon>Rhynchobdellida</taxon>
        <taxon>Glossiphoniidae</taxon>
        <taxon>Helobdella</taxon>
    </lineage>
</organism>
<evidence type="ECO:0000259" key="1">
    <source>
        <dbReference type="Pfam" id="PF00688"/>
    </source>
</evidence>
<sequence>MVGRGKRCMIFNKCNSFEANTRLHLNIRLTVSGHLFHKYLYCSAPQYSNDGGDGQEEEEEVDQNVIEVHSLAPTKRMNLENTLLNLMQLDHRPRNEQTSTDVSTTASRYMLTLYKYIMNYNKNKNNNIDRSLESEFDPIFWKTLRNSDTTVCLADRRVGELSSIFLDVFTTLFKVFKA</sequence>
<dbReference type="EMBL" id="KB097143">
    <property type="protein sequence ID" value="ESN99165.1"/>
    <property type="molecule type" value="Genomic_DNA"/>
</dbReference>
<keyword evidence="4" id="KW-1185">Reference proteome</keyword>
<reference evidence="4" key="1">
    <citation type="submission" date="2012-12" db="EMBL/GenBank/DDBJ databases">
        <authorList>
            <person name="Hellsten U."/>
            <person name="Grimwood J."/>
            <person name="Chapman J.A."/>
            <person name="Shapiro H."/>
            <person name="Aerts A."/>
            <person name="Otillar R.P."/>
            <person name="Terry A.Y."/>
            <person name="Boore J.L."/>
            <person name="Simakov O."/>
            <person name="Marletaz F."/>
            <person name="Cho S.-J."/>
            <person name="Edsinger-Gonzales E."/>
            <person name="Havlak P."/>
            <person name="Kuo D.-H."/>
            <person name="Larsson T."/>
            <person name="Lv J."/>
            <person name="Arendt D."/>
            <person name="Savage R."/>
            <person name="Osoegawa K."/>
            <person name="de Jong P."/>
            <person name="Lindberg D.R."/>
            <person name="Seaver E.C."/>
            <person name="Weisblat D.A."/>
            <person name="Putnam N.H."/>
            <person name="Grigoriev I.V."/>
            <person name="Rokhsar D.S."/>
        </authorList>
    </citation>
    <scope>NUCLEOTIDE SEQUENCE</scope>
</reference>
<dbReference type="Proteomes" id="UP000015101">
    <property type="component" value="Unassembled WGS sequence"/>
</dbReference>
<dbReference type="GeneID" id="20199692"/>
<dbReference type="AlphaFoldDB" id="T1ESZ2"/>
<dbReference type="Pfam" id="PF00688">
    <property type="entry name" value="TGFb_propeptide"/>
    <property type="match status" value="1"/>
</dbReference>
<dbReference type="HOGENOM" id="CLU_1512245_0_0_1"/>
<reference evidence="2 4" key="2">
    <citation type="journal article" date="2013" name="Nature">
        <title>Insights into bilaterian evolution from three spiralian genomes.</title>
        <authorList>
            <person name="Simakov O."/>
            <person name="Marletaz F."/>
            <person name="Cho S.J."/>
            <person name="Edsinger-Gonzales E."/>
            <person name="Havlak P."/>
            <person name="Hellsten U."/>
            <person name="Kuo D.H."/>
            <person name="Larsson T."/>
            <person name="Lv J."/>
            <person name="Arendt D."/>
            <person name="Savage R."/>
            <person name="Osoegawa K."/>
            <person name="de Jong P."/>
            <person name="Grimwood J."/>
            <person name="Chapman J.A."/>
            <person name="Shapiro H."/>
            <person name="Aerts A."/>
            <person name="Otillar R.P."/>
            <person name="Terry A.Y."/>
            <person name="Boore J.L."/>
            <person name="Grigoriev I.V."/>
            <person name="Lindberg D.R."/>
            <person name="Seaver E.C."/>
            <person name="Weisblat D.A."/>
            <person name="Putnam N.H."/>
            <person name="Rokhsar D.S."/>
        </authorList>
    </citation>
    <scope>NUCLEOTIDE SEQUENCE</scope>
</reference>
<proteinExistence type="predicted"/>